<name>A0A1P8WRK7_9PLAN</name>
<feature type="domain" description="DUF403" evidence="1">
    <location>
        <begin position="515"/>
        <end position="831"/>
    </location>
</feature>
<dbReference type="OrthoDB" id="9803842at2"/>
<dbReference type="PANTHER" id="PTHR34595:SF2">
    <property type="entry name" value="BLR2978 PROTEIN"/>
    <property type="match status" value="1"/>
</dbReference>
<dbReference type="PANTHER" id="PTHR34595">
    <property type="entry name" value="BLR5612 PROTEIN"/>
    <property type="match status" value="1"/>
</dbReference>
<dbReference type="Pfam" id="PF14403">
    <property type="entry name" value="CP_ATPgrasp_2"/>
    <property type="match status" value="1"/>
</dbReference>
<protein>
    <submittedName>
        <fullName evidence="3">Uncharacterized protein</fullName>
    </submittedName>
</protein>
<dbReference type="Proteomes" id="UP000187735">
    <property type="component" value="Chromosome"/>
</dbReference>
<dbReference type="EMBL" id="CP017641">
    <property type="protein sequence ID" value="APZ96685.1"/>
    <property type="molecule type" value="Genomic_DNA"/>
</dbReference>
<feature type="domain" description="Circularly permuted ATP-grasp type 2" evidence="2">
    <location>
        <begin position="90"/>
        <end position="466"/>
    </location>
</feature>
<evidence type="ECO:0000313" key="4">
    <source>
        <dbReference type="Proteomes" id="UP000187735"/>
    </source>
</evidence>
<dbReference type="SUPFAM" id="SSF56059">
    <property type="entry name" value="Glutathione synthetase ATP-binding domain-like"/>
    <property type="match status" value="1"/>
</dbReference>
<reference evidence="3 4" key="1">
    <citation type="journal article" date="2016" name="Front. Microbiol.">
        <title>Fuerstia marisgermanicae gen. nov., sp. nov., an Unusual Member of the Phylum Planctomycetes from the German Wadden Sea.</title>
        <authorList>
            <person name="Kohn T."/>
            <person name="Heuer A."/>
            <person name="Jogler M."/>
            <person name="Vollmers J."/>
            <person name="Boedeker C."/>
            <person name="Bunk B."/>
            <person name="Rast P."/>
            <person name="Borchert D."/>
            <person name="Glockner I."/>
            <person name="Freese H.M."/>
            <person name="Klenk H.P."/>
            <person name="Overmann J."/>
            <person name="Kaster A.K."/>
            <person name="Rohde M."/>
            <person name="Wiegand S."/>
            <person name="Jogler C."/>
        </authorList>
    </citation>
    <scope>NUCLEOTIDE SEQUENCE [LARGE SCALE GENOMIC DNA]</scope>
    <source>
        <strain evidence="3 4">NH11</strain>
    </source>
</reference>
<dbReference type="Gene3D" id="3.30.1490.270">
    <property type="match status" value="1"/>
</dbReference>
<keyword evidence="4" id="KW-1185">Reference proteome</keyword>
<dbReference type="STRING" id="1891926.Fuma_06358"/>
<proteinExistence type="predicted"/>
<gene>
    <name evidence="3" type="ORF">Fuma_06358</name>
</gene>
<accession>A0A1P8WRK7</accession>
<evidence type="ECO:0000259" key="2">
    <source>
        <dbReference type="Pfam" id="PF14403"/>
    </source>
</evidence>
<sequence>MSQTQTQASPQKLFANYAPPAGVYDEAVVGVGQPRPEWKAAIAHIESMGEADLRKRWQQAQSHIQRDGITFNPHDKDGLVSRPWTLDAIPMVLSDVEWTALTERLSQRARVLEALLADLFGEQVLLKEKILPPSLLFGHPGWYPAYQNLYNADQRYLTYCVTDLARAPDGVWWATGDRTRSPFGLGYLLENRVITSRMLSNVFRQLPVQRLAGFYATLKDQLRQLAPRFKDNPRIVMWTKGPQSKSYFEDSYLARYLGYTLAEGDDLAVRDNRVQLLTLGGLLPVEVLLRRLDDDDCDSVELNPNSTSGISSMLDVVRMGRVAVANAMGSRLAESPVFLPFLPAIAKRLLGEELQMPSVATWWCAEAKARSYVIDNLPRMQIRAAFRMTDDPPIVGHSLSEKQRQDVIAKINANPQHYVGQETVARSTTPVLTDDGVAPWYVGLRTYVVARKDGYQALPGGLARVSADSDSLNFTMTAGERSQDVWVLSDKEVDTTSLLEPSTTQVEPRRSGAELPSRVADNFFWLGRHAERAEQTARLLQTLFDSLESEDTNGPENTPLLRVLASQRQIDPVLADPSGDVAFSDVMQALPEAMLDGKRSMSLRSSVNNAVRTTRRVRDRISIDMWRAVDRLNSEFLHASRGEIRFVDESELLENTLASLSSFAGLVDEGMTRTLGWRFLDLGRRIERSWQTASMLKSFFGDHRSDDAETLEALLTVTGSLMTYRSRYLSTFQIPVVLDLLITDTSNPRSIIYQLNRINEHLEAMPGNDTRALPTTEQKLGMSMANSVRLADVYEISQMDRANSRTALKKLLKRLDEQLPKLSDALSGRFLIHAGLPRHFGSSEESYGRHIQ</sequence>
<organism evidence="3 4">
    <name type="scientific">Fuerstiella marisgermanici</name>
    <dbReference type="NCBI Taxonomy" id="1891926"/>
    <lineage>
        <taxon>Bacteria</taxon>
        <taxon>Pseudomonadati</taxon>
        <taxon>Planctomycetota</taxon>
        <taxon>Planctomycetia</taxon>
        <taxon>Planctomycetales</taxon>
        <taxon>Planctomycetaceae</taxon>
        <taxon>Fuerstiella</taxon>
    </lineage>
</organism>
<dbReference type="InterPro" id="IPR051680">
    <property type="entry name" value="ATP-dep_Glu-Cys_Ligase-2"/>
</dbReference>
<evidence type="ECO:0000259" key="1">
    <source>
        <dbReference type="Pfam" id="PF04168"/>
    </source>
</evidence>
<dbReference type="AlphaFoldDB" id="A0A1P8WRK7"/>
<dbReference type="KEGG" id="fmr:Fuma_06358"/>
<dbReference type="InterPro" id="IPR025841">
    <property type="entry name" value="CP_ATPgrasp_2"/>
</dbReference>
<dbReference type="InterPro" id="IPR007296">
    <property type="entry name" value="DUF403"/>
</dbReference>
<dbReference type="Gene3D" id="3.40.50.11290">
    <property type="match status" value="1"/>
</dbReference>
<dbReference type="RefSeq" id="WP_077027666.1">
    <property type="nucleotide sequence ID" value="NZ_CP017641.1"/>
</dbReference>
<dbReference type="Pfam" id="PF04168">
    <property type="entry name" value="Alpha-E"/>
    <property type="match status" value="1"/>
</dbReference>
<evidence type="ECO:0000313" key="3">
    <source>
        <dbReference type="EMBL" id="APZ96685.1"/>
    </source>
</evidence>